<gene>
    <name evidence="1" type="ORF">Tco025E_05209</name>
</gene>
<comment type="caution">
    <text evidence="1">The sequence shown here is derived from an EMBL/GenBank/DDBJ whole genome shotgun (WGS) entry which is preliminary data.</text>
</comment>
<accession>A0A3R7KWH3</accession>
<keyword evidence="2" id="KW-1185">Reference proteome</keyword>
<dbReference type="RefSeq" id="XP_029227843.1">
    <property type="nucleotide sequence ID" value="XM_029372110.1"/>
</dbReference>
<organism evidence="1 2">
    <name type="scientific">Trypanosoma conorhini</name>
    <dbReference type="NCBI Taxonomy" id="83891"/>
    <lineage>
        <taxon>Eukaryota</taxon>
        <taxon>Discoba</taxon>
        <taxon>Euglenozoa</taxon>
        <taxon>Kinetoplastea</taxon>
        <taxon>Metakinetoplastina</taxon>
        <taxon>Trypanosomatida</taxon>
        <taxon>Trypanosomatidae</taxon>
        <taxon>Trypanosoma</taxon>
    </lineage>
</organism>
<protein>
    <submittedName>
        <fullName evidence="1">Uncharacterized protein</fullName>
    </submittedName>
</protein>
<proteinExistence type="predicted"/>
<dbReference type="AlphaFoldDB" id="A0A3R7KWH3"/>
<evidence type="ECO:0000313" key="2">
    <source>
        <dbReference type="Proteomes" id="UP000284403"/>
    </source>
</evidence>
<name>A0A3R7KWH3_9TRYP</name>
<reference evidence="1 2" key="1">
    <citation type="journal article" date="2018" name="BMC Genomics">
        <title>Genomic comparison of Trypanosoma conorhini and Trypanosoma rangeli to Trypanosoma cruzi strains of high and low virulence.</title>
        <authorList>
            <person name="Bradwell K.R."/>
            <person name="Koparde V.N."/>
            <person name="Matveyev A.V."/>
            <person name="Serrano M.G."/>
            <person name="Alves J.M."/>
            <person name="Parikh H."/>
            <person name="Huang B."/>
            <person name="Lee V."/>
            <person name="Espinosa-Alvarez O."/>
            <person name="Ortiz P.A."/>
            <person name="Costa-Martins A.G."/>
            <person name="Teixeira M.M."/>
            <person name="Buck G.A."/>
        </authorList>
    </citation>
    <scope>NUCLEOTIDE SEQUENCE [LARGE SCALE GENOMIC DNA]</scope>
    <source>
        <strain evidence="1 2">025E</strain>
    </source>
</reference>
<sequence>MIPLRRRLQVTRRPLTQTKMRWSSSANSRRLFAILAHVALHVDARGRRRCPLSGEGVVRAVFASFFSFLFRFPLVEGCPALQLRQRRAALKAICGPVGTL</sequence>
<dbReference type="GeneID" id="40318820"/>
<dbReference type="EMBL" id="MKKU01000290">
    <property type="protein sequence ID" value="RNF16526.1"/>
    <property type="molecule type" value="Genomic_DNA"/>
</dbReference>
<evidence type="ECO:0000313" key="1">
    <source>
        <dbReference type="EMBL" id="RNF16526.1"/>
    </source>
</evidence>
<dbReference type="Proteomes" id="UP000284403">
    <property type="component" value="Unassembled WGS sequence"/>
</dbReference>